<evidence type="ECO:0000313" key="4">
    <source>
        <dbReference type="Proteomes" id="UP000644610"/>
    </source>
</evidence>
<keyword evidence="1" id="KW-0456">Lyase</keyword>
<name>A0A8J3XKX9_9ACTN</name>
<dbReference type="GO" id="GO:0016831">
    <property type="term" value="F:carboxy-lyase activity"/>
    <property type="evidence" value="ECO:0007669"/>
    <property type="project" value="InterPro"/>
</dbReference>
<dbReference type="PANTHER" id="PTHR21240">
    <property type="entry name" value="2-AMINO-3-CARBOXYLMUCONATE-6-SEMIALDEHYDE DECARBOXYLASE"/>
    <property type="match status" value="1"/>
</dbReference>
<dbReference type="RefSeq" id="WP_239094471.1">
    <property type="nucleotide sequence ID" value="NZ_BAAAKY010000005.1"/>
</dbReference>
<dbReference type="Pfam" id="PF04909">
    <property type="entry name" value="Amidohydro_2"/>
    <property type="match status" value="1"/>
</dbReference>
<evidence type="ECO:0000313" key="3">
    <source>
        <dbReference type="EMBL" id="GII43596.1"/>
    </source>
</evidence>
<evidence type="ECO:0000259" key="2">
    <source>
        <dbReference type="Pfam" id="PF04909"/>
    </source>
</evidence>
<dbReference type="InterPro" id="IPR032465">
    <property type="entry name" value="ACMSD"/>
</dbReference>
<dbReference type="GO" id="GO:0016787">
    <property type="term" value="F:hydrolase activity"/>
    <property type="evidence" value="ECO:0007669"/>
    <property type="project" value="InterPro"/>
</dbReference>
<sequence length="315" mass="33998">MNRIDTHHHIVPPVWADALRAHDYFGGQATPVWNPEAAIDLMDELGIGTAVVSVGRPGVALGDAAETRVLARAVNEYAAGMVRDHPGRFGFFATLPLPDVAGSLAEIEHAFDQLSADGVILLANYDGVYLGDPMYEPVMAELDRRSAIVFIHPTAPPGPGVPGVPPFSADFLLDTTRAALNLVRHGTVGRRPHLRMILSHAGGFVPYAAHRMASLTEGANGHTVTREGFLRDLRTFWFDTALSANPFTLPSLLAFADPSRVLFGSDWPYARGDNAQYFTGQLDEYPLSAEQRVAINRDNALALLPRLSQGSLTAG</sequence>
<feature type="domain" description="Amidohydrolase-related" evidence="2">
    <location>
        <begin position="4"/>
        <end position="305"/>
    </location>
</feature>
<proteinExistence type="predicted"/>
<organism evidence="3 4">
    <name type="scientific">Planotetraspora silvatica</name>
    <dbReference type="NCBI Taxonomy" id="234614"/>
    <lineage>
        <taxon>Bacteria</taxon>
        <taxon>Bacillati</taxon>
        <taxon>Actinomycetota</taxon>
        <taxon>Actinomycetes</taxon>
        <taxon>Streptosporangiales</taxon>
        <taxon>Streptosporangiaceae</taxon>
        <taxon>Planotetraspora</taxon>
    </lineage>
</organism>
<dbReference type="PANTHER" id="PTHR21240:SF28">
    <property type="entry name" value="ISO-OROTATE DECARBOXYLASE (EUROFUNG)"/>
    <property type="match status" value="1"/>
</dbReference>
<dbReference type="GO" id="GO:0019748">
    <property type="term" value="P:secondary metabolic process"/>
    <property type="evidence" value="ECO:0007669"/>
    <property type="project" value="TreeGrafter"/>
</dbReference>
<dbReference type="InterPro" id="IPR006680">
    <property type="entry name" value="Amidohydro-rel"/>
</dbReference>
<dbReference type="GO" id="GO:0005737">
    <property type="term" value="C:cytoplasm"/>
    <property type="evidence" value="ECO:0007669"/>
    <property type="project" value="TreeGrafter"/>
</dbReference>
<dbReference type="SUPFAM" id="SSF51556">
    <property type="entry name" value="Metallo-dependent hydrolases"/>
    <property type="match status" value="1"/>
</dbReference>
<dbReference type="EMBL" id="BOOQ01000001">
    <property type="protein sequence ID" value="GII43596.1"/>
    <property type="molecule type" value="Genomic_DNA"/>
</dbReference>
<reference evidence="3" key="1">
    <citation type="submission" date="2021-01" db="EMBL/GenBank/DDBJ databases">
        <title>Whole genome shotgun sequence of Planotetraspora silvatica NBRC 100141.</title>
        <authorList>
            <person name="Komaki H."/>
            <person name="Tamura T."/>
        </authorList>
    </citation>
    <scope>NUCLEOTIDE SEQUENCE</scope>
    <source>
        <strain evidence="3">NBRC 100141</strain>
    </source>
</reference>
<accession>A0A8J3XKX9</accession>
<keyword evidence="4" id="KW-1185">Reference proteome</keyword>
<protein>
    <submittedName>
        <fullName evidence="3">Amidohydrolase</fullName>
    </submittedName>
</protein>
<gene>
    <name evidence="3" type="ORF">Psi02_00200</name>
</gene>
<comment type="caution">
    <text evidence="3">The sequence shown here is derived from an EMBL/GenBank/DDBJ whole genome shotgun (WGS) entry which is preliminary data.</text>
</comment>
<dbReference type="AlphaFoldDB" id="A0A8J3XKX9"/>
<dbReference type="Proteomes" id="UP000644610">
    <property type="component" value="Unassembled WGS sequence"/>
</dbReference>
<evidence type="ECO:0000256" key="1">
    <source>
        <dbReference type="ARBA" id="ARBA00023239"/>
    </source>
</evidence>
<dbReference type="InterPro" id="IPR032466">
    <property type="entry name" value="Metal_Hydrolase"/>
</dbReference>
<dbReference type="Gene3D" id="3.20.20.140">
    <property type="entry name" value="Metal-dependent hydrolases"/>
    <property type="match status" value="1"/>
</dbReference>